<feature type="domain" description="DUF1995" evidence="2">
    <location>
        <begin position="95"/>
        <end position="322"/>
    </location>
</feature>
<dbReference type="PANTHER" id="PTHR35509:SF1">
    <property type="entry name" value="DOMAIN PROTEIN, PUTATIVE (DUF1995)-RELATED"/>
    <property type="match status" value="1"/>
</dbReference>
<reference evidence="3 4" key="1">
    <citation type="journal article" date="2021" name="Sci. Rep.">
        <title>Genome sequencing of the multicellular alga Astrephomene provides insights into convergent evolution of germ-soma differentiation.</title>
        <authorList>
            <person name="Yamashita S."/>
            <person name="Yamamoto K."/>
            <person name="Matsuzaki R."/>
            <person name="Suzuki S."/>
            <person name="Yamaguchi H."/>
            <person name="Hirooka S."/>
            <person name="Minakuchi Y."/>
            <person name="Miyagishima S."/>
            <person name="Kawachi M."/>
            <person name="Toyoda A."/>
            <person name="Nozaki H."/>
        </authorList>
    </citation>
    <scope>NUCLEOTIDE SEQUENCE [LARGE SCALE GENOMIC DNA]</scope>
    <source>
        <strain evidence="3 4">NIES-4017</strain>
    </source>
</reference>
<evidence type="ECO:0000256" key="1">
    <source>
        <dbReference type="SAM" id="MobiDB-lite"/>
    </source>
</evidence>
<proteinExistence type="predicted"/>
<dbReference type="InterPro" id="IPR018962">
    <property type="entry name" value="DUF1995"/>
</dbReference>
<evidence type="ECO:0000259" key="2">
    <source>
        <dbReference type="Pfam" id="PF09353"/>
    </source>
</evidence>
<evidence type="ECO:0000313" key="4">
    <source>
        <dbReference type="Proteomes" id="UP001054857"/>
    </source>
</evidence>
<keyword evidence="4" id="KW-1185">Reference proteome</keyword>
<sequence length="372" mass="41712">MQQTLRCHDLGPRLGPKRRQAPPSCRESNYIPHQLQLRHIAPFPQRQPNTRWLCKQRLAAQARTEESVTQFDVDAAPEPLENGVDLGPRDDDVLPNSLANAIDEAARATAEAIQRGNNRCQVELHMPEFWDPISGPIFPNQGDQERFWRMTRRFLEQLATHLSCSGYIKAVYPDAGVAAMLSHRWPDRAFNIASLNDRRPVDADDELVVLACVDPPGAEDCMRVVRQVSEQDEQAGTPGRPVVLFNQRMSSGDVGLGLNSRRIRSTFLRDFTITYSLRSIGDVGTVFRRYPGLWKVFVEEESLPGRYRLIQESPSRPQGEALTFLIREALSPSSGGTAGEGEGAGGKQQPGLVEQLSRTLTSLHYFMRSLRN</sequence>
<dbReference type="AlphaFoldDB" id="A0AAD3DTG9"/>
<evidence type="ECO:0000313" key="3">
    <source>
        <dbReference type="EMBL" id="GFR47790.1"/>
    </source>
</evidence>
<dbReference type="InterPro" id="IPR053021">
    <property type="entry name" value="Chloroplast_ADK"/>
</dbReference>
<dbReference type="Pfam" id="PF09353">
    <property type="entry name" value="DUF1995"/>
    <property type="match status" value="1"/>
</dbReference>
<gene>
    <name evidence="3" type="ORF">Agub_g9560</name>
</gene>
<feature type="compositionally biased region" description="Basic and acidic residues" evidence="1">
    <location>
        <begin position="1"/>
        <end position="11"/>
    </location>
</feature>
<dbReference type="Proteomes" id="UP001054857">
    <property type="component" value="Unassembled WGS sequence"/>
</dbReference>
<organism evidence="3 4">
    <name type="scientific">Astrephomene gubernaculifera</name>
    <dbReference type="NCBI Taxonomy" id="47775"/>
    <lineage>
        <taxon>Eukaryota</taxon>
        <taxon>Viridiplantae</taxon>
        <taxon>Chlorophyta</taxon>
        <taxon>core chlorophytes</taxon>
        <taxon>Chlorophyceae</taxon>
        <taxon>CS clade</taxon>
        <taxon>Chlamydomonadales</taxon>
        <taxon>Astrephomenaceae</taxon>
        <taxon>Astrephomene</taxon>
    </lineage>
</organism>
<protein>
    <recommendedName>
        <fullName evidence="2">DUF1995 domain-containing protein</fullName>
    </recommendedName>
</protein>
<accession>A0AAD3DTG9</accession>
<dbReference type="PANTHER" id="PTHR35509">
    <property type="entry name" value="DOMAIN PROTEIN, PUTATIVE (DUF1995)-RELATED"/>
    <property type="match status" value="1"/>
</dbReference>
<feature type="region of interest" description="Disordered" evidence="1">
    <location>
        <begin position="1"/>
        <end position="25"/>
    </location>
</feature>
<comment type="caution">
    <text evidence="3">The sequence shown here is derived from an EMBL/GenBank/DDBJ whole genome shotgun (WGS) entry which is preliminary data.</text>
</comment>
<name>A0AAD3DTG9_9CHLO</name>
<dbReference type="EMBL" id="BMAR01000019">
    <property type="protein sequence ID" value="GFR47790.1"/>
    <property type="molecule type" value="Genomic_DNA"/>
</dbReference>